<evidence type="ECO:0000313" key="2">
    <source>
        <dbReference type="EMBL" id="GBL89851.1"/>
    </source>
</evidence>
<dbReference type="PANTHER" id="PTHR46375">
    <property type="entry name" value="KELCH REPEAT AND BTB DOMAIN-CONTAINING PROTEIN 13-RELATED"/>
    <property type="match status" value="1"/>
</dbReference>
<evidence type="ECO:0000256" key="1">
    <source>
        <dbReference type="ARBA" id="ARBA00022441"/>
    </source>
</evidence>
<dbReference type="Gene3D" id="2.120.10.80">
    <property type="entry name" value="Kelch-type beta propeller"/>
    <property type="match status" value="1"/>
</dbReference>
<dbReference type="SUPFAM" id="SSF117281">
    <property type="entry name" value="Kelch motif"/>
    <property type="match status" value="1"/>
</dbReference>
<comment type="caution">
    <text evidence="2">The sequence shown here is derived from an EMBL/GenBank/DDBJ whole genome shotgun (WGS) entry which is preliminary data.</text>
</comment>
<evidence type="ECO:0000313" key="3">
    <source>
        <dbReference type="Proteomes" id="UP000499080"/>
    </source>
</evidence>
<dbReference type="InterPro" id="IPR052392">
    <property type="entry name" value="Kelch-BTB_domain-containing"/>
</dbReference>
<dbReference type="InterPro" id="IPR006652">
    <property type="entry name" value="Kelch_1"/>
</dbReference>
<dbReference type="AlphaFoldDB" id="A0A4Y2BC10"/>
<gene>
    <name evidence="2" type="ORF">AVEN_179620_1</name>
</gene>
<proteinExistence type="predicted"/>
<organism evidence="2 3">
    <name type="scientific">Araneus ventricosus</name>
    <name type="common">Orbweaver spider</name>
    <name type="synonym">Epeira ventricosa</name>
    <dbReference type="NCBI Taxonomy" id="182803"/>
    <lineage>
        <taxon>Eukaryota</taxon>
        <taxon>Metazoa</taxon>
        <taxon>Ecdysozoa</taxon>
        <taxon>Arthropoda</taxon>
        <taxon>Chelicerata</taxon>
        <taxon>Arachnida</taxon>
        <taxon>Araneae</taxon>
        <taxon>Araneomorphae</taxon>
        <taxon>Entelegynae</taxon>
        <taxon>Araneoidea</taxon>
        <taxon>Araneidae</taxon>
        <taxon>Araneus</taxon>
    </lineage>
</organism>
<keyword evidence="1" id="KW-0880">Kelch repeat</keyword>
<dbReference type="Proteomes" id="UP000499080">
    <property type="component" value="Unassembled WGS sequence"/>
</dbReference>
<protein>
    <submittedName>
        <fullName evidence="2">Uncharacterized protein</fullName>
    </submittedName>
</protein>
<dbReference type="InterPro" id="IPR015915">
    <property type="entry name" value="Kelch-typ_b-propeller"/>
</dbReference>
<sequence>MMCRAYDPEENIWILLPPPNIFRREFSIVAFHEQLFVIAGVNNDGESLKNVEVYNPLQNTWMSFPDLPILYYLTRAVILDDKIIVHENYNEGTRYLKVSSPVYWDEGAQIWKIIEESSPWYHVKRYSFLVFDNCRLVKDITAKNRRRWNKWERILPAKLQ</sequence>
<dbReference type="Pfam" id="PF01344">
    <property type="entry name" value="Kelch_1"/>
    <property type="match status" value="1"/>
</dbReference>
<dbReference type="OrthoDB" id="8036022at2759"/>
<reference evidence="2 3" key="1">
    <citation type="journal article" date="2019" name="Sci. Rep.">
        <title>Orb-weaving spider Araneus ventricosus genome elucidates the spidroin gene catalogue.</title>
        <authorList>
            <person name="Kono N."/>
            <person name="Nakamura H."/>
            <person name="Ohtoshi R."/>
            <person name="Moran D.A.P."/>
            <person name="Shinohara A."/>
            <person name="Yoshida Y."/>
            <person name="Fujiwara M."/>
            <person name="Mori M."/>
            <person name="Tomita M."/>
            <person name="Arakawa K."/>
        </authorList>
    </citation>
    <scope>NUCLEOTIDE SEQUENCE [LARGE SCALE GENOMIC DNA]</scope>
</reference>
<accession>A0A4Y2BC10</accession>
<dbReference type="SMART" id="SM00612">
    <property type="entry name" value="Kelch"/>
    <property type="match status" value="1"/>
</dbReference>
<keyword evidence="3" id="KW-1185">Reference proteome</keyword>
<dbReference type="EMBL" id="BGPR01000067">
    <property type="protein sequence ID" value="GBL89851.1"/>
    <property type="molecule type" value="Genomic_DNA"/>
</dbReference>
<dbReference type="PANTHER" id="PTHR46375:SF3">
    <property type="entry name" value="KELCH REPEAT AND BTB DOMAIN-CONTAINING PROTEIN 13"/>
    <property type="match status" value="1"/>
</dbReference>
<name>A0A4Y2BC10_ARAVE</name>